<evidence type="ECO:0000256" key="3">
    <source>
        <dbReference type="ARBA" id="ARBA00023239"/>
    </source>
</evidence>
<dbReference type="PANTHER" id="PTHR31891">
    <property type="entry name" value="FORMAMIDASE C869.04-RELATED"/>
    <property type="match status" value="1"/>
</dbReference>
<dbReference type="SUPFAM" id="SSF141130">
    <property type="entry name" value="Acetamidase/Formamidase-like"/>
    <property type="match status" value="1"/>
</dbReference>
<dbReference type="Gene3D" id="2.70.98.10">
    <property type="match status" value="1"/>
</dbReference>
<dbReference type="SUPFAM" id="SSF48230">
    <property type="entry name" value="Chondroitin AC/alginate lyase"/>
    <property type="match status" value="1"/>
</dbReference>
<evidence type="ECO:0000256" key="2">
    <source>
        <dbReference type="ARBA" id="ARBA00022729"/>
    </source>
</evidence>
<evidence type="ECO:0000259" key="5">
    <source>
        <dbReference type="Pfam" id="PF08124"/>
    </source>
</evidence>
<dbReference type="AlphaFoldDB" id="A0A395NE18"/>
<dbReference type="PANTHER" id="PTHR31891:SF1">
    <property type="entry name" value="FORMAMIDASE C869.04-RELATED"/>
    <property type="match status" value="1"/>
</dbReference>
<dbReference type="GO" id="GO:0016837">
    <property type="term" value="F:carbon-oxygen lyase activity, acting on polysaccharides"/>
    <property type="evidence" value="ECO:0007669"/>
    <property type="project" value="UniProtKB-ARBA"/>
</dbReference>
<dbReference type="InterPro" id="IPR011013">
    <property type="entry name" value="Gal_mutarotase_sf_dom"/>
</dbReference>
<dbReference type="Pfam" id="PF03069">
    <property type="entry name" value="FmdA_AmdA"/>
    <property type="match status" value="1"/>
</dbReference>
<protein>
    <submittedName>
        <fullName evidence="6">Polysaccharide lyase family 8</fullName>
    </submittedName>
</protein>
<evidence type="ECO:0000259" key="4">
    <source>
        <dbReference type="Pfam" id="PF02278"/>
    </source>
</evidence>
<dbReference type="SUPFAM" id="SSF74650">
    <property type="entry name" value="Galactose mutarotase-like"/>
    <property type="match status" value="1"/>
</dbReference>
<dbReference type="Gene3D" id="2.60.120.580">
    <property type="entry name" value="Acetamidase/Formamidase-like domains"/>
    <property type="match status" value="1"/>
</dbReference>
<evidence type="ECO:0000313" key="6">
    <source>
        <dbReference type="EMBL" id="RFU74335.1"/>
    </source>
</evidence>
<feature type="domain" description="Polysaccharide lyase 8 N-terminal alpha-helical" evidence="5">
    <location>
        <begin position="432"/>
        <end position="690"/>
    </location>
</feature>
<sequence>MPGKIRTAQSVSLDIPAADQPGLHNRWHPDVPPIGTIEPGETVKIECVDWTGGQIGNNDSADDVRNVDLTKIHYLTGPFEIKGAEPGDLLVVNITDVQPFDHSPWGFTGIFDRQNGGGFLDEHYPKAAKAIWDFDGIYCTSRHIPGVRFAGLIHPGILGCAPSHEVLAEWNRREADLISACVHSHPNKVVAQPPMAMNAHAGQATGELKMKIAREGARTIPGRPEHGGNVDINNISRGSTTYLPVHVAGAKFSVGDLHFSQGDGEISFCGAIEIAGTITIKFDLIKNGVKSKAIRSPVFRPGDVAPNFGPGRYLTFEGFSVDENGKQHFLDATVAYRQACLRAIEYLKQFVAASIGLVFHRREASVTPSFLKGGTPTIDLGSMKLNSLVSLVAATAGVAQGAASPDDSLALFAKRRTADLAQFPDPTWFGKIDTWLSSQKADGTWSDVNYLSGCPAQRANWPIQEHWNRLITFGAAWSGVNPAVASSWAKDPKLLAAVQKGLDYWFSNDYTPADCMGDGGNASKGCPCNTPGLWNTNWYDQAILIPQLCSTACLLVKDANLTETQRAGCERIPYRAYALRDGTYGTGGRMTGANMVLVMQNSVTLALFTDNSTILADSMSRAMSVMTFTDAAGVDGIHRDGTFLQHDGLLYNGNYGKDLLNAFIQLEGEAIGTSFAANDDTREAMSTYIRGDEWMIYTDSQTKSEHWDFNAIGRFVSFPTIDLQASADINFNVSKLATAVADFKGSYAVNDTIRRLLSNGTEKLTGNKGFWASDYMVHRRPNFILTNKMLSTRSPNSESVNGANPYAYHMGQGTLYSYVKGNEYKDIMGAWDWNLVPGTTTLLNQPKLQASQVKYDGLKEFVGVVSDDKFGAAVEDYTDPLTQNLSYRKSWFFVDEGVIVITTDIKKNATVGNVPVITVLDNRAAESAKASVKSGLVAQLGEQHIASDTLYYGNNGYLSYDTPFQLTISQGKRSGNWSEISTSTQGVKTVDIFSAYTTIKGDSFTYGFFPSTTSKKLLKELEKPTWNPIIKKGISGIYGKDRASLAFWPGGAKSVELDLKALGWSTKAGTLTFTSDQPAVYLLSAQCKDKKSLRLVVTLADPTQKLTVASYSIKISEQRHKVREMGKKSEGLERRGDGSIGFGVRLPTGGLAGSSVSREVILELE</sequence>
<evidence type="ECO:0000256" key="1">
    <source>
        <dbReference type="ARBA" id="ARBA00006699"/>
    </source>
</evidence>
<dbReference type="InterPro" id="IPR011071">
    <property type="entry name" value="Lyase_8-like_C"/>
</dbReference>
<dbReference type="GO" id="GO:0005975">
    <property type="term" value="P:carbohydrate metabolic process"/>
    <property type="evidence" value="ECO:0007669"/>
    <property type="project" value="InterPro"/>
</dbReference>
<dbReference type="GO" id="GO:0030246">
    <property type="term" value="F:carbohydrate binding"/>
    <property type="evidence" value="ECO:0007669"/>
    <property type="project" value="InterPro"/>
</dbReference>
<dbReference type="InterPro" id="IPR012970">
    <property type="entry name" value="Lyase_8_alpha_N"/>
</dbReference>
<proteinExistence type="inferred from homology"/>
<dbReference type="Proteomes" id="UP000266272">
    <property type="component" value="Unassembled WGS sequence"/>
</dbReference>
<dbReference type="InterPro" id="IPR008929">
    <property type="entry name" value="Chondroitin_lyas"/>
</dbReference>
<keyword evidence="7" id="KW-1185">Reference proteome</keyword>
<dbReference type="Pfam" id="PF02278">
    <property type="entry name" value="Lyase_8"/>
    <property type="match status" value="1"/>
</dbReference>
<name>A0A395NE18_TRIAR</name>
<dbReference type="OrthoDB" id="5980780at2759"/>
<accession>A0A395NE18</accession>
<dbReference type="InterPro" id="IPR014718">
    <property type="entry name" value="GH-type_carb-bd"/>
</dbReference>
<evidence type="ECO:0000313" key="7">
    <source>
        <dbReference type="Proteomes" id="UP000266272"/>
    </source>
</evidence>
<organism evidence="6 7">
    <name type="scientific">Trichoderma arundinaceum</name>
    <dbReference type="NCBI Taxonomy" id="490622"/>
    <lineage>
        <taxon>Eukaryota</taxon>
        <taxon>Fungi</taxon>
        <taxon>Dikarya</taxon>
        <taxon>Ascomycota</taxon>
        <taxon>Pezizomycotina</taxon>
        <taxon>Sordariomycetes</taxon>
        <taxon>Hypocreomycetidae</taxon>
        <taxon>Hypocreales</taxon>
        <taxon>Hypocreaceae</taxon>
        <taxon>Trichoderma</taxon>
    </lineage>
</organism>
<reference evidence="6 7" key="1">
    <citation type="journal article" date="2018" name="PLoS Pathog.">
        <title>Evolution of structural diversity of trichothecenes, a family of toxins produced by plant pathogenic and entomopathogenic fungi.</title>
        <authorList>
            <person name="Proctor R.H."/>
            <person name="McCormick S.P."/>
            <person name="Kim H.S."/>
            <person name="Cardoza R.E."/>
            <person name="Stanley A.M."/>
            <person name="Lindo L."/>
            <person name="Kelly A."/>
            <person name="Brown D.W."/>
            <person name="Lee T."/>
            <person name="Vaughan M.M."/>
            <person name="Alexander N.J."/>
            <person name="Busman M."/>
            <person name="Gutierrez S."/>
        </authorList>
    </citation>
    <scope>NUCLEOTIDE SEQUENCE [LARGE SCALE GENOMIC DNA]</scope>
    <source>
        <strain evidence="6 7">IBT 40837</strain>
    </source>
</reference>
<dbReference type="InterPro" id="IPR004304">
    <property type="entry name" value="FmdA_AmdA"/>
</dbReference>
<dbReference type="EMBL" id="PXOA01000550">
    <property type="protein sequence ID" value="RFU74335.1"/>
    <property type="molecule type" value="Genomic_DNA"/>
</dbReference>
<dbReference type="InterPro" id="IPR003159">
    <property type="entry name" value="Lyase_8_central_dom"/>
</dbReference>
<dbReference type="GO" id="GO:0005576">
    <property type="term" value="C:extracellular region"/>
    <property type="evidence" value="ECO:0007669"/>
    <property type="project" value="InterPro"/>
</dbReference>
<dbReference type="GO" id="GO:0016811">
    <property type="term" value="F:hydrolase activity, acting on carbon-nitrogen (but not peptide) bonds, in linear amides"/>
    <property type="evidence" value="ECO:0007669"/>
    <property type="project" value="InterPro"/>
</dbReference>
<dbReference type="Pfam" id="PF08124">
    <property type="entry name" value="Lyase_8_N"/>
    <property type="match status" value="1"/>
</dbReference>
<feature type="domain" description="Polysaccharide lyase family 8 central" evidence="4">
    <location>
        <begin position="767"/>
        <end position="1012"/>
    </location>
</feature>
<comment type="caution">
    <text evidence="6">The sequence shown here is derived from an EMBL/GenBank/DDBJ whole genome shotgun (WGS) entry which is preliminary data.</text>
</comment>
<dbReference type="Gene3D" id="1.50.10.100">
    <property type="entry name" value="Chondroitin AC/alginate lyase"/>
    <property type="match status" value="1"/>
</dbReference>
<comment type="similarity">
    <text evidence="1">Belongs to the polysaccharide lyase 8 family.</text>
</comment>
<keyword evidence="3 6" id="KW-0456">Lyase</keyword>
<gene>
    <name evidence="6" type="ORF">TARUN_7962</name>
</gene>
<dbReference type="Gene3D" id="2.60.220.10">
    <property type="entry name" value="Polysaccharide lyase family 8-like, C-terminal"/>
    <property type="match status" value="1"/>
</dbReference>
<keyword evidence="2" id="KW-0732">Signal</keyword>